<dbReference type="PANTHER" id="PTHR30531:SF12">
    <property type="entry name" value="FLAGELLAR BIOSYNTHETIC PROTEIN FLHB"/>
    <property type="match status" value="1"/>
</dbReference>
<evidence type="ECO:0000256" key="4">
    <source>
        <dbReference type="ARBA" id="ARBA00025078"/>
    </source>
</evidence>
<feature type="transmembrane region" description="Helical" evidence="5">
    <location>
        <begin position="145"/>
        <end position="167"/>
    </location>
</feature>
<name>A0A7V7TEI7_9VIBR</name>
<dbReference type="Proteomes" id="UP000423756">
    <property type="component" value="Unassembled WGS sequence"/>
</dbReference>
<feature type="transmembrane region" description="Helical" evidence="5">
    <location>
        <begin position="189"/>
        <end position="212"/>
    </location>
</feature>
<reference evidence="6 7" key="1">
    <citation type="submission" date="2019-09" db="EMBL/GenBank/DDBJ databases">
        <title>Draft genome sequences of 48 bacterial type strains from the CCUG.</title>
        <authorList>
            <person name="Tunovic T."/>
            <person name="Pineiro-Iglesias B."/>
            <person name="Unosson C."/>
            <person name="Inganas E."/>
            <person name="Ohlen M."/>
            <person name="Cardew S."/>
            <person name="Jensie-Markopoulos S."/>
            <person name="Salva-Serra F."/>
            <person name="Jaen-Luchoro D."/>
            <person name="Karlsson R."/>
            <person name="Svensson-Stadler L."/>
            <person name="Chun J."/>
            <person name="Moore E."/>
        </authorList>
    </citation>
    <scope>NUCLEOTIDE SEQUENCE [LARGE SCALE GENOMIC DNA]</scope>
    <source>
        <strain evidence="6 7">CCUG 48643</strain>
    </source>
</reference>
<accession>A0A7V7TEI7</accession>
<proteinExistence type="inferred from homology"/>
<keyword evidence="5" id="KW-0472">Membrane</keyword>
<dbReference type="GO" id="GO:0009306">
    <property type="term" value="P:protein secretion"/>
    <property type="evidence" value="ECO:0007669"/>
    <property type="project" value="InterPro"/>
</dbReference>
<organism evidence="6 7">
    <name type="scientific">Vibrio chagasii</name>
    <dbReference type="NCBI Taxonomy" id="170679"/>
    <lineage>
        <taxon>Bacteria</taxon>
        <taxon>Pseudomonadati</taxon>
        <taxon>Pseudomonadota</taxon>
        <taxon>Gammaproteobacteria</taxon>
        <taxon>Vibrionales</taxon>
        <taxon>Vibrionaceae</taxon>
        <taxon>Vibrio</taxon>
    </lineage>
</organism>
<dbReference type="GeneID" id="77343923"/>
<dbReference type="PRINTS" id="PR00950">
    <property type="entry name" value="TYPE3IMSPROT"/>
</dbReference>
<evidence type="ECO:0000256" key="5">
    <source>
        <dbReference type="SAM" id="Phobius"/>
    </source>
</evidence>
<keyword evidence="5" id="KW-1133">Transmembrane helix</keyword>
<gene>
    <name evidence="6" type="ORF">F7Q91_22510</name>
</gene>
<feature type="transmembrane region" description="Helical" evidence="5">
    <location>
        <begin position="30"/>
        <end position="55"/>
    </location>
</feature>
<keyword evidence="3" id="KW-0653">Protein transport</keyword>
<evidence type="ECO:0000256" key="1">
    <source>
        <dbReference type="ARBA" id="ARBA00010690"/>
    </source>
</evidence>
<evidence type="ECO:0000313" key="6">
    <source>
        <dbReference type="EMBL" id="KAB0470269.1"/>
    </source>
</evidence>
<evidence type="ECO:0000256" key="3">
    <source>
        <dbReference type="ARBA" id="ARBA00023225"/>
    </source>
</evidence>
<dbReference type="Pfam" id="PF01312">
    <property type="entry name" value="Bac_export_2"/>
    <property type="match status" value="1"/>
</dbReference>
<feature type="transmembrane region" description="Helical" evidence="5">
    <location>
        <begin position="84"/>
        <end position="105"/>
    </location>
</feature>
<comment type="function">
    <text evidence="4">Required for formation of the rod structure in the basal body of the flagellar apparatus. Together with FliI and FliH, may constitute the export apparatus of flagellin.</text>
</comment>
<protein>
    <recommendedName>
        <fullName evidence="2">Flagellar biosynthetic protein FlhB</fullName>
    </recommendedName>
</protein>
<keyword evidence="3" id="KW-1006">Bacterial flagellum protein export</keyword>
<dbReference type="SUPFAM" id="SSF160544">
    <property type="entry name" value="EscU C-terminal domain-like"/>
    <property type="match status" value="1"/>
</dbReference>
<dbReference type="EMBL" id="VZPX01000069">
    <property type="protein sequence ID" value="KAB0470269.1"/>
    <property type="molecule type" value="Genomic_DNA"/>
</dbReference>
<dbReference type="InterPro" id="IPR006135">
    <property type="entry name" value="T3SS_substrate_exporter"/>
</dbReference>
<keyword evidence="3" id="KW-0813">Transport</keyword>
<dbReference type="Gene3D" id="3.40.1690.10">
    <property type="entry name" value="secretion proteins EscU"/>
    <property type="match status" value="1"/>
</dbReference>
<comment type="caution">
    <text evidence="6">The sequence shown here is derived from an EMBL/GenBank/DDBJ whole genome shotgun (WGS) entry which is preliminary data.</text>
</comment>
<keyword evidence="5" id="KW-0812">Transmembrane</keyword>
<evidence type="ECO:0000313" key="7">
    <source>
        <dbReference type="Proteomes" id="UP000423756"/>
    </source>
</evidence>
<sequence length="347" mass="40036">MSSEEKNEDATPYKVEQARKKGKVAKSTELSAIGGVVVFFISLCFLFDFIGLKIIKIMEEVLKNAHLIEPNNNFWIVRNMFDGFLLSIMPVMFLSIIISVTINVLQTRGLISFHPLKPDLKKIDPIKGFKKIFSKKIIFDFFKNITRLIIIGIFVYYFFIFSFKGIYDHFNPSIDGFLIFLSKIVQDTVLFFIALMIPFSVIDFKFQSWFYLKELKMSRKEIKDEYKNQEGDPEVKQQRRKRQKELKEKLSSISSVSSADVVITNPTHLAVALVFDKNKMLAPKVVAKGKGYIAKRIKDVAVENNVTTKVDILLARKIYSSVAIDSEVPPEIYDEVATLYRWLYSLE</sequence>
<dbReference type="GO" id="GO:0005886">
    <property type="term" value="C:plasma membrane"/>
    <property type="evidence" value="ECO:0007669"/>
    <property type="project" value="TreeGrafter"/>
</dbReference>
<dbReference type="PANTHER" id="PTHR30531">
    <property type="entry name" value="FLAGELLAR BIOSYNTHETIC PROTEIN FLHB"/>
    <property type="match status" value="1"/>
</dbReference>
<comment type="similarity">
    <text evidence="1">Belongs to the type III secretion exporter family.</text>
</comment>
<evidence type="ECO:0000256" key="2">
    <source>
        <dbReference type="ARBA" id="ARBA00021622"/>
    </source>
</evidence>
<dbReference type="AlphaFoldDB" id="A0A7V7TEI7"/>
<dbReference type="RefSeq" id="WP_137407158.1">
    <property type="nucleotide sequence ID" value="NZ_AP025466.1"/>
</dbReference>
<dbReference type="Gene3D" id="6.10.250.2080">
    <property type="match status" value="1"/>
</dbReference>
<dbReference type="InterPro" id="IPR029025">
    <property type="entry name" value="T3SS_substrate_exporter_C"/>
</dbReference>